<keyword evidence="6 11" id="KW-0418">Kinase</keyword>
<comment type="subcellular location">
    <subcellularLocation>
        <location evidence="2">Cell inner membrane</location>
        <topology evidence="2">Multi-pass membrane protein</topology>
    </subcellularLocation>
</comment>
<dbReference type="SUPFAM" id="SSF52172">
    <property type="entry name" value="CheY-like"/>
    <property type="match status" value="1"/>
</dbReference>
<keyword evidence="8" id="KW-0812">Transmembrane</keyword>
<dbReference type="SUPFAM" id="SSF47384">
    <property type="entry name" value="Homodimeric domain of signal transducing histidine kinase"/>
    <property type="match status" value="1"/>
</dbReference>
<dbReference type="EMBL" id="FCNZ02000054">
    <property type="protein sequence ID" value="SAL79635.1"/>
    <property type="molecule type" value="Genomic_DNA"/>
</dbReference>
<dbReference type="PANTHER" id="PTHR43547:SF2">
    <property type="entry name" value="HYBRID SIGNAL TRANSDUCTION HISTIDINE KINASE C"/>
    <property type="match status" value="1"/>
</dbReference>
<dbReference type="InterPro" id="IPR004358">
    <property type="entry name" value="Sig_transdc_His_kin-like_C"/>
</dbReference>
<evidence type="ECO:0000313" key="12">
    <source>
        <dbReference type="Proteomes" id="UP000054717"/>
    </source>
</evidence>
<evidence type="ECO:0000259" key="9">
    <source>
        <dbReference type="PROSITE" id="PS50109"/>
    </source>
</evidence>
<dbReference type="SMART" id="SM00387">
    <property type="entry name" value="HATPase_c"/>
    <property type="match status" value="1"/>
</dbReference>
<dbReference type="PROSITE" id="PS50109">
    <property type="entry name" value="HIS_KIN"/>
    <property type="match status" value="1"/>
</dbReference>
<evidence type="ECO:0000256" key="6">
    <source>
        <dbReference type="ARBA" id="ARBA00022777"/>
    </source>
</evidence>
<dbReference type="SMART" id="SM00448">
    <property type="entry name" value="REC"/>
    <property type="match status" value="1"/>
</dbReference>
<keyword evidence="5" id="KW-0808">Transferase</keyword>
<dbReference type="FunFam" id="3.30.565.10:FF:000006">
    <property type="entry name" value="Sensor histidine kinase WalK"/>
    <property type="match status" value="1"/>
</dbReference>
<protein>
    <recommendedName>
        <fullName evidence="3">histidine kinase</fullName>
        <ecNumber evidence="3">2.7.13.3</ecNumber>
    </recommendedName>
</protein>
<feature type="transmembrane region" description="Helical" evidence="8">
    <location>
        <begin position="102"/>
        <end position="122"/>
    </location>
</feature>
<dbReference type="STRING" id="326475.AWB66_06087"/>
<keyword evidence="12" id="KW-1185">Reference proteome</keyword>
<dbReference type="Gene3D" id="3.30.565.10">
    <property type="entry name" value="Histidine kinase-like ATPase, C-terminal domain"/>
    <property type="match status" value="1"/>
</dbReference>
<dbReference type="Pfam" id="PF00512">
    <property type="entry name" value="HisKA"/>
    <property type="match status" value="1"/>
</dbReference>
<dbReference type="Gene3D" id="3.40.50.2300">
    <property type="match status" value="1"/>
</dbReference>
<dbReference type="Proteomes" id="UP000054717">
    <property type="component" value="Unassembled WGS sequence"/>
</dbReference>
<keyword evidence="8" id="KW-0472">Membrane</keyword>
<dbReference type="PRINTS" id="PR00344">
    <property type="entry name" value="BCTRLSENSOR"/>
</dbReference>
<organism evidence="11 12">
    <name type="scientific">Caballeronia telluris</name>
    <dbReference type="NCBI Taxonomy" id="326475"/>
    <lineage>
        <taxon>Bacteria</taxon>
        <taxon>Pseudomonadati</taxon>
        <taxon>Pseudomonadota</taxon>
        <taxon>Betaproteobacteria</taxon>
        <taxon>Burkholderiales</taxon>
        <taxon>Burkholderiaceae</taxon>
        <taxon>Caballeronia</taxon>
    </lineage>
</organism>
<evidence type="ECO:0000313" key="11">
    <source>
        <dbReference type="EMBL" id="SAL79635.1"/>
    </source>
</evidence>
<dbReference type="InterPro" id="IPR003661">
    <property type="entry name" value="HisK_dim/P_dom"/>
</dbReference>
<dbReference type="Gene3D" id="3.30.450.20">
    <property type="entry name" value="PAS domain"/>
    <property type="match status" value="1"/>
</dbReference>
<evidence type="ECO:0000259" key="10">
    <source>
        <dbReference type="PROSITE" id="PS50110"/>
    </source>
</evidence>
<feature type="domain" description="Response regulatory" evidence="10">
    <location>
        <begin position="526"/>
        <end position="642"/>
    </location>
</feature>
<dbReference type="Pfam" id="PF00072">
    <property type="entry name" value="Response_reg"/>
    <property type="match status" value="1"/>
</dbReference>
<dbReference type="CDD" id="cd17580">
    <property type="entry name" value="REC_2_DhkD-like"/>
    <property type="match status" value="1"/>
</dbReference>
<dbReference type="Pfam" id="PF02518">
    <property type="entry name" value="HATPase_c"/>
    <property type="match status" value="1"/>
</dbReference>
<dbReference type="InterPro" id="IPR005467">
    <property type="entry name" value="His_kinase_dom"/>
</dbReference>
<dbReference type="GO" id="GO:0000155">
    <property type="term" value="F:phosphorelay sensor kinase activity"/>
    <property type="evidence" value="ECO:0007669"/>
    <property type="project" value="InterPro"/>
</dbReference>
<dbReference type="EC" id="2.7.13.3" evidence="3"/>
<feature type="domain" description="Histidine kinase" evidence="9">
    <location>
        <begin position="287"/>
        <end position="504"/>
    </location>
</feature>
<keyword evidence="4 7" id="KW-0597">Phosphoprotein</keyword>
<dbReference type="PROSITE" id="PS50110">
    <property type="entry name" value="RESPONSE_REGULATORY"/>
    <property type="match status" value="1"/>
</dbReference>
<dbReference type="InterPro" id="IPR003594">
    <property type="entry name" value="HATPase_dom"/>
</dbReference>
<dbReference type="AlphaFoldDB" id="A0A158KF48"/>
<accession>A0A158KF48</accession>
<reference evidence="11" key="1">
    <citation type="submission" date="2016-01" db="EMBL/GenBank/DDBJ databases">
        <authorList>
            <person name="Peeters Charlotte."/>
        </authorList>
    </citation>
    <scope>NUCLEOTIDE SEQUENCE</scope>
    <source>
        <strain evidence="11">LMG 22936</strain>
    </source>
</reference>
<evidence type="ECO:0000256" key="1">
    <source>
        <dbReference type="ARBA" id="ARBA00000085"/>
    </source>
</evidence>
<feature type="modified residue" description="4-aspartylphosphate" evidence="7">
    <location>
        <position position="575"/>
    </location>
</feature>
<dbReference type="PANTHER" id="PTHR43547">
    <property type="entry name" value="TWO-COMPONENT HISTIDINE KINASE"/>
    <property type="match status" value="1"/>
</dbReference>
<keyword evidence="8" id="KW-1133">Transmembrane helix</keyword>
<proteinExistence type="predicted"/>
<dbReference type="SUPFAM" id="SSF55785">
    <property type="entry name" value="PYP-like sensor domain (PAS domain)"/>
    <property type="match status" value="1"/>
</dbReference>
<comment type="caution">
    <text evidence="11">The sequence shown here is derived from an EMBL/GenBank/DDBJ whole genome shotgun (WGS) entry which is preliminary data.</text>
</comment>
<evidence type="ECO:0000256" key="2">
    <source>
        <dbReference type="ARBA" id="ARBA00004429"/>
    </source>
</evidence>
<evidence type="ECO:0000256" key="7">
    <source>
        <dbReference type="PROSITE-ProRule" id="PRU00169"/>
    </source>
</evidence>
<dbReference type="CDD" id="cd00082">
    <property type="entry name" value="HisKA"/>
    <property type="match status" value="1"/>
</dbReference>
<dbReference type="SMART" id="SM00388">
    <property type="entry name" value="HisKA"/>
    <property type="match status" value="1"/>
</dbReference>
<name>A0A158KF48_9BURK</name>
<evidence type="ECO:0000256" key="4">
    <source>
        <dbReference type="ARBA" id="ARBA00022553"/>
    </source>
</evidence>
<dbReference type="InterPro" id="IPR036097">
    <property type="entry name" value="HisK_dim/P_sf"/>
</dbReference>
<dbReference type="SUPFAM" id="SSF55874">
    <property type="entry name" value="ATPase domain of HSP90 chaperone/DNA topoisomerase II/histidine kinase"/>
    <property type="match status" value="1"/>
</dbReference>
<dbReference type="InterPro" id="IPR001789">
    <property type="entry name" value="Sig_transdc_resp-reg_receiver"/>
</dbReference>
<feature type="transmembrane region" description="Helical" evidence="8">
    <location>
        <begin position="75"/>
        <end position="96"/>
    </location>
</feature>
<dbReference type="InterPro" id="IPR011006">
    <property type="entry name" value="CheY-like_superfamily"/>
</dbReference>
<gene>
    <name evidence="11" type="ORF">AWB66_06087</name>
</gene>
<evidence type="ECO:0000256" key="8">
    <source>
        <dbReference type="SAM" id="Phobius"/>
    </source>
</evidence>
<sequence>MLPERATFKLGHSMIVRINQLPRMKRLLFGIAATAVVLLAQQALTMFAHGRLTFLLIGASLPFITVLFGAPSGFLVLVSGICFGALWMPPAGLAVAQPEDRAVLLAYAVVGSILVVAGRQLAEVARRAGKAEAATQDAADRLLRLERDARQRFDVALNSAGVPFFIVTPVVRDGHVAELRWDYLNEAAAQLFSQAAGVVIGSSSSYVRPAGWDADILLERLAPLAERHGQEAFDVRVQGGNGEQWFHVVAASLDGSVVAWFGDVTARVRAEQALAEADRRKDEFLATLAHELRNPLAPIRQVAEILEQPGLTDERRKWCTTLLRRQSAAMALLLDDLLDVSRITRGALTLRKEAVALKEVVDDAVETARPMLDGKGHELDVKLPARPLHVEVDRLRLAQVLANLLTNAAKYTPPGGRIDLTVVADDAEIVISVADNGIGVESEKLSAIFLMFSQVDPDHHRQGGLGIGLALSKSLIELHGGRVTASSAGKDRGSCFAIHLPASSRVIPPSVQPLTVPAVASVDKHRILVVDDNVDAADAMTALLELEGHEVRTVYSGEEAVDILTHYSPDVVLLDLGLPGISGLEVARRLRAMPDINDVTLIAVTGWGQPQDRARTVDAGFDFHFTKPVDVGRLNLAIQSAATAVANIRPQHSSAAVDDATGKVALVNSV</sequence>
<evidence type="ECO:0000256" key="3">
    <source>
        <dbReference type="ARBA" id="ARBA00012438"/>
    </source>
</evidence>
<dbReference type="InterPro" id="IPR035965">
    <property type="entry name" value="PAS-like_dom_sf"/>
</dbReference>
<dbReference type="GO" id="GO:0005886">
    <property type="term" value="C:plasma membrane"/>
    <property type="evidence" value="ECO:0007669"/>
    <property type="project" value="UniProtKB-SubCell"/>
</dbReference>
<dbReference type="InterPro" id="IPR036890">
    <property type="entry name" value="HATPase_C_sf"/>
</dbReference>
<comment type="catalytic activity">
    <reaction evidence="1">
        <text>ATP + protein L-histidine = ADP + protein N-phospho-L-histidine.</text>
        <dbReference type="EC" id="2.7.13.3"/>
    </reaction>
</comment>
<evidence type="ECO:0000256" key="5">
    <source>
        <dbReference type="ARBA" id="ARBA00022679"/>
    </source>
</evidence>
<dbReference type="Gene3D" id="1.10.287.130">
    <property type="match status" value="1"/>
</dbReference>